<keyword evidence="1" id="KW-0472">Membrane</keyword>
<proteinExistence type="predicted"/>
<keyword evidence="1" id="KW-0812">Transmembrane</keyword>
<protein>
    <submittedName>
        <fullName evidence="2">Uncharacterized protein</fullName>
    </submittedName>
</protein>
<feature type="transmembrane region" description="Helical" evidence="1">
    <location>
        <begin position="42"/>
        <end position="66"/>
    </location>
</feature>
<evidence type="ECO:0000256" key="1">
    <source>
        <dbReference type="SAM" id="Phobius"/>
    </source>
</evidence>
<organism evidence="2">
    <name type="scientific">viral metagenome</name>
    <dbReference type="NCBI Taxonomy" id="1070528"/>
    <lineage>
        <taxon>unclassified sequences</taxon>
        <taxon>metagenomes</taxon>
        <taxon>organismal metagenomes</taxon>
    </lineage>
</organism>
<dbReference type="AlphaFoldDB" id="A0A6C0B4I8"/>
<accession>A0A6C0B4I8</accession>
<name>A0A6C0B4I8_9ZZZZ</name>
<evidence type="ECO:0000313" key="2">
    <source>
        <dbReference type="EMBL" id="QHS86714.1"/>
    </source>
</evidence>
<dbReference type="EMBL" id="MN739060">
    <property type="protein sequence ID" value="QHS86714.1"/>
    <property type="molecule type" value="Genomic_DNA"/>
</dbReference>
<sequence length="79" mass="9468">MMENIFNDLMNKFIEEINKHENISKIQKSLVDPLIRYTFNKIYPYLILVSVIFLLIFILSLSILLLQIKQFRSIDLNYS</sequence>
<keyword evidence="1" id="KW-1133">Transmembrane helix</keyword>
<reference evidence="2" key="1">
    <citation type="journal article" date="2020" name="Nature">
        <title>Giant virus diversity and host interactions through global metagenomics.</title>
        <authorList>
            <person name="Schulz F."/>
            <person name="Roux S."/>
            <person name="Paez-Espino D."/>
            <person name="Jungbluth S."/>
            <person name="Walsh D.A."/>
            <person name="Denef V.J."/>
            <person name="McMahon K.D."/>
            <person name="Konstantinidis K.T."/>
            <person name="Eloe-Fadrosh E.A."/>
            <person name="Kyrpides N.C."/>
            <person name="Woyke T."/>
        </authorList>
    </citation>
    <scope>NUCLEOTIDE SEQUENCE</scope>
    <source>
        <strain evidence="2">GVMAG-M-3300009422-16</strain>
    </source>
</reference>